<dbReference type="SUPFAM" id="SSF56112">
    <property type="entry name" value="Protein kinase-like (PK-like)"/>
    <property type="match status" value="1"/>
</dbReference>
<accession>A0A430LS69</accession>
<keyword evidence="3" id="KW-1185">Reference proteome</keyword>
<evidence type="ECO:0000313" key="2">
    <source>
        <dbReference type="EMBL" id="RTE78559.1"/>
    </source>
</evidence>
<evidence type="ECO:0000256" key="1">
    <source>
        <dbReference type="SAM" id="MobiDB-lite"/>
    </source>
</evidence>
<evidence type="ECO:0000313" key="3">
    <source>
        <dbReference type="Proteomes" id="UP000287124"/>
    </source>
</evidence>
<dbReference type="InterPro" id="IPR011009">
    <property type="entry name" value="Kinase-like_dom_sf"/>
</dbReference>
<organism evidence="2 3">
    <name type="scientific">Fusarium euwallaceae</name>
    <dbReference type="NCBI Taxonomy" id="1147111"/>
    <lineage>
        <taxon>Eukaryota</taxon>
        <taxon>Fungi</taxon>
        <taxon>Dikarya</taxon>
        <taxon>Ascomycota</taxon>
        <taxon>Pezizomycotina</taxon>
        <taxon>Sordariomycetes</taxon>
        <taxon>Hypocreomycetidae</taxon>
        <taxon>Hypocreales</taxon>
        <taxon>Nectriaceae</taxon>
        <taxon>Fusarium</taxon>
        <taxon>Fusarium solani species complex</taxon>
    </lineage>
</organism>
<protein>
    <recommendedName>
        <fullName evidence="4">Protein kinase domain-containing protein</fullName>
    </recommendedName>
</protein>
<reference evidence="2 3" key="1">
    <citation type="submission" date="2017-06" db="EMBL/GenBank/DDBJ databases">
        <title>Comparative genomic analysis of Ambrosia Fusariam Clade fungi.</title>
        <authorList>
            <person name="Stajich J.E."/>
            <person name="Carrillo J."/>
            <person name="Kijimoto T."/>
            <person name="Eskalen A."/>
            <person name="O'Donnell K."/>
            <person name="Kasson M."/>
        </authorList>
    </citation>
    <scope>NUCLEOTIDE SEQUENCE [LARGE SCALE GENOMIC DNA]</scope>
    <source>
        <strain evidence="2 3">UCR1854</strain>
    </source>
</reference>
<comment type="caution">
    <text evidence="2">The sequence shown here is derived from an EMBL/GenBank/DDBJ whole genome shotgun (WGS) entry which is preliminary data.</text>
</comment>
<dbReference type="Proteomes" id="UP000287124">
    <property type="component" value="Unassembled WGS sequence"/>
</dbReference>
<feature type="region of interest" description="Disordered" evidence="1">
    <location>
        <begin position="1"/>
        <end position="23"/>
    </location>
</feature>
<proteinExistence type="predicted"/>
<dbReference type="AlphaFoldDB" id="A0A430LS69"/>
<sequence>MLFSTSTTPPPFEIHEDGSAQSPEQFDTAGLTLNQTAPGDTLSTLVQSNNDGDLLRLASKLNKLSLDSSSKMHRCRTAIFVMGTVSGTTPPFHGDGSNADEAHWLRFIHQTSEKPSFRWRCGLSSIEGVYHPNADGIQFHNAGHRALEFTLIPGGRGFKSGPQAIDPEGYADLHCGFWKLSVPDQPDQPEIGVCIFPRRGPPNWNERGRKRRNFYHELDLVRASKRLRRSARNGGTVPSRALDFSAASPKIGAVTTAVEPSSGLATEFTFRKGVWPIASTSPAHRSTTDDIFALSGTGPVRIHSRPHDLVAVRILDPTPRMRTKSSTLPCKPQLNLMHFARQWERETTFSRKTDTGHPFITRILGSDAHYWLFYMDGQPTLLSERDRDDYFTGSYDSGVHLLFDIASALTYLHANFRKPHFGVSSSNIFRNRHNRYTLAGFQIEPPQDLIAQWARPGRGVSDDADGLSYTDVIESFREVNEALRKKYDELLGSKKALMVEKLRIENRLLRGKEPLVREKLREKLRKQKDLIKLLKGQDLVKLLMQKNLIQLLMQKYLIDMDLSLIEGKIRPVELLRRALTNVPEKRPSSGEVLALAAEAFPEHAAERLTYPL</sequence>
<dbReference type="EMBL" id="MIKF01000093">
    <property type="protein sequence ID" value="RTE78559.1"/>
    <property type="molecule type" value="Genomic_DNA"/>
</dbReference>
<gene>
    <name evidence="2" type="ORF">BHE90_006941</name>
</gene>
<name>A0A430LS69_9HYPO</name>
<evidence type="ECO:0008006" key="4">
    <source>
        <dbReference type="Google" id="ProtNLM"/>
    </source>
</evidence>